<comment type="caution">
    <text evidence="2">The sequence shown here is derived from an EMBL/GenBank/DDBJ whole genome shotgun (WGS) entry which is preliminary data.</text>
</comment>
<dbReference type="Proteomes" id="UP000828390">
    <property type="component" value="Unassembled WGS sequence"/>
</dbReference>
<accession>A0A9D4K4C7</accession>
<evidence type="ECO:0000313" key="2">
    <source>
        <dbReference type="EMBL" id="KAH3832707.1"/>
    </source>
</evidence>
<reference evidence="2" key="2">
    <citation type="submission" date="2020-11" db="EMBL/GenBank/DDBJ databases">
        <authorList>
            <person name="McCartney M.A."/>
            <person name="Auch B."/>
            <person name="Kono T."/>
            <person name="Mallez S."/>
            <person name="Becker A."/>
            <person name="Gohl D.M."/>
            <person name="Silverstein K.A.T."/>
            <person name="Koren S."/>
            <person name="Bechman K.B."/>
            <person name="Herman A."/>
            <person name="Abrahante J.E."/>
            <person name="Garbe J."/>
        </authorList>
    </citation>
    <scope>NUCLEOTIDE SEQUENCE</scope>
    <source>
        <strain evidence="2">Duluth1</strain>
        <tissue evidence="2">Whole animal</tissue>
    </source>
</reference>
<protein>
    <submittedName>
        <fullName evidence="2">Uncharacterized protein</fullName>
    </submittedName>
</protein>
<dbReference type="AlphaFoldDB" id="A0A9D4K4C7"/>
<organism evidence="2 3">
    <name type="scientific">Dreissena polymorpha</name>
    <name type="common">Zebra mussel</name>
    <name type="synonym">Mytilus polymorpha</name>
    <dbReference type="NCBI Taxonomy" id="45954"/>
    <lineage>
        <taxon>Eukaryota</taxon>
        <taxon>Metazoa</taxon>
        <taxon>Spiralia</taxon>
        <taxon>Lophotrochozoa</taxon>
        <taxon>Mollusca</taxon>
        <taxon>Bivalvia</taxon>
        <taxon>Autobranchia</taxon>
        <taxon>Heteroconchia</taxon>
        <taxon>Euheterodonta</taxon>
        <taxon>Imparidentia</taxon>
        <taxon>Neoheterodontei</taxon>
        <taxon>Myida</taxon>
        <taxon>Dreissenoidea</taxon>
        <taxon>Dreissenidae</taxon>
        <taxon>Dreissena</taxon>
    </lineage>
</organism>
<feature type="compositionally biased region" description="Basic and acidic residues" evidence="1">
    <location>
        <begin position="51"/>
        <end position="67"/>
    </location>
</feature>
<sequence>MLQVGNWSSAIDQAGHKDYNHMGKIHEIKDELKLYRWESSALTRPQDMVSREGFKTSPRDGFHRNEGGSDWNANEDLKQPTHTGQHALPTQTHAPSGKQLDPFYTDPTTALIQHKQDLKIAVALQIQIGGKFAALNIIHNDIDTITRSPADIGRINFGKKRMANKPWVETMALCDKRRDLRPGTTGRWKDERIEEQCTLKTLTKTSQSKADADENLITETPVYFRIIPGQKGTTNVRPYLLMAEEEPVRSMKAGNSPGVDNVLLNEFKM</sequence>
<evidence type="ECO:0000256" key="1">
    <source>
        <dbReference type="SAM" id="MobiDB-lite"/>
    </source>
</evidence>
<gene>
    <name evidence="2" type="ORF">DPMN_106001</name>
</gene>
<name>A0A9D4K4C7_DREPO</name>
<keyword evidence="3" id="KW-1185">Reference proteome</keyword>
<evidence type="ECO:0000313" key="3">
    <source>
        <dbReference type="Proteomes" id="UP000828390"/>
    </source>
</evidence>
<dbReference type="EMBL" id="JAIWYP010000004">
    <property type="protein sequence ID" value="KAH3832707.1"/>
    <property type="molecule type" value="Genomic_DNA"/>
</dbReference>
<proteinExistence type="predicted"/>
<feature type="region of interest" description="Disordered" evidence="1">
    <location>
        <begin position="51"/>
        <end position="100"/>
    </location>
</feature>
<feature type="compositionally biased region" description="Polar residues" evidence="1">
    <location>
        <begin position="80"/>
        <end position="94"/>
    </location>
</feature>
<reference evidence="2" key="1">
    <citation type="journal article" date="2019" name="bioRxiv">
        <title>The Genome of the Zebra Mussel, Dreissena polymorpha: A Resource for Invasive Species Research.</title>
        <authorList>
            <person name="McCartney M.A."/>
            <person name="Auch B."/>
            <person name="Kono T."/>
            <person name="Mallez S."/>
            <person name="Zhang Y."/>
            <person name="Obille A."/>
            <person name="Becker A."/>
            <person name="Abrahante J.E."/>
            <person name="Garbe J."/>
            <person name="Badalamenti J.P."/>
            <person name="Herman A."/>
            <person name="Mangelson H."/>
            <person name="Liachko I."/>
            <person name="Sullivan S."/>
            <person name="Sone E.D."/>
            <person name="Koren S."/>
            <person name="Silverstein K.A.T."/>
            <person name="Beckman K.B."/>
            <person name="Gohl D.M."/>
        </authorList>
    </citation>
    <scope>NUCLEOTIDE SEQUENCE</scope>
    <source>
        <strain evidence="2">Duluth1</strain>
        <tissue evidence="2">Whole animal</tissue>
    </source>
</reference>